<protein>
    <recommendedName>
        <fullName evidence="6">Cytochrome b5 heme-binding domain-containing protein</fullName>
    </recommendedName>
</protein>
<evidence type="ECO:0000313" key="7">
    <source>
        <dbReference type="EMBL" id="KAK4087765.1"/>
    </source>
</evidence>
<comment type="caution">
    <text evidence="8">The sequence shown here is derived from an EMBL/GenBank/DDBJ whole genome shotgun (WGS) entry which is preliminary data.</text>
</comment>
<feature type="domain" description="Cytochrome b5 heme-binding" evidence="6">
    <location>
        <begin position="1"/>
        <end position="76"/>
    </location>
</feature>
<dbReference type="SMART" id="SM01117">
    <property type="entry name" value="Cyt-b5"/>
    <property type="match status" value="1"/>
</dbReference>
<dbReference type="GO" id="GO:0046872">
    <property type="term" value="F:metal ion binding"/>
    <property type="evidence" value="ECO:0007669"/>
    <property type="project" value="UniProtKB-UniRule"/>
</dbReference>
<dbReference type="SUPFAM" id="SSF55856">
    <property type="entry name" value="Cytochrome b5-like heme/steroid binding domain"/>
    <property type="match status" value="1"/>
</dbReference>
<evidence type="ECO:0000256" key="1">
    <source>
        <dbReference type="ARBA" id="ARBA00022617"/>
    </source>
</evidence>
<dbReference type="Pfam" id="PF00173">
    <property type="entry name" value="Cyt-b5"/>
    <property type="match status" value="1"/>
</dbReference>
<evidence type="ECO:0000313" key="10">
    <source>
        <dbReference type="Proteomes" id="UP001287286"/>
    </source>
</evidence>
<reference evidence="8" key="1">
    <citation type="submission" date="2015-05" db="EMBL/GenBank/DDBJ databases">
        <authorList>
            <person name="Wang D.B."/>
            <person name="Wang M."/>
        </authorList>
    </citation>
    <scope>NUCLEOTIDE SEQUENCE</scope>
    <source>
        <strain evidence="8">36-1</strain>
    </source>
</reference>
<accession>A0A2U3E3T5</accession>
<dbReference type="PANTHER" id="PTHR19359">
    <property type="entry name" value="CYTOCHROME B5"/>
    <property type="match status" value="1"/>
</dbReference>
<dbReference type="PRINTS" id="PR00363">
    <property type="entry name" value="CYTOCHROMEB5"/>
</dbReference>
<comment type="similarity">
    <text evidence="4 5">Belongs to the cytochrome b5 family.</text>
</comment>
<reference evidence="8 9" key="2">
    <citation type="journal article" date="2016" name="Front. Microbiol.">
        <title>Genome and transcriptome sequences reveal the specific parasitism of the nematophagous Purpureocillium lilacinum 36-1.</title>
        <authorList>
            <person name="Xie J."/>
            <person name="Li S."/>
            <person name="Mo C."/>
            <person name="Xiao X."/>
            <person name="Peng D."/>
            <person name="Wang G."/>
            <person name="Xiao Y."/>
        </authorList>
    </citation>
    <scope>NUCLEOTIDE SEQUENCE [LARGE SCALE GENOMIC DNA]</scope>
    <source>
        <strain evidence="8 9">36-1</strain>
    </source>
</reference>
<evidence type="ECO:0000256" key="3">
    <source>
        <dbReference type="ARBA" id="ARBA00023004"/>
    </source>
</evidence>
<dbReference type="EMBL" id="JAWRVI010000029">
    <property type="protein sequence ID" value="KAK4087765.1"/>
    <property type="molecule type" value="Genomic_DNA"/>
</dbReference>
<dbReference type="Gene3D" id="3.10.120.10">
    <property type="entry name" value="Cytochrome b5-like heme/steroid binding domain"/>
    <property type="match status" value="1"/>
</dbReference>
<evidence type="ECO:0000313" key="8">
    <source>
        <dbReference type="EMBL" id="PWI69173.1"/>
    </source>
</evidence>
<reference evidence="7" key="3">
    <citation type="submission" date="2023-11" db="EMBL/GenBank/DDBJ databases">
        <authorList>
            <person name="Beijen E."/>
            <person name="Ohm R.A."/>
        </authorList>
    </citation>
    <scope>NUCLEOTIDE SEQUENCE</scope>
    <source>
        <strain evidence="7">CBS 150709</strain>
    </source>
</reference>
<dbReference type="InterPro" id="IPR050668">
    <property type="entry name" value="Cytochrome_b5"/>
</dbReference>
<keyword evidence="1 5" id="KW-0349">Heme</keyword>
<dbReference type="EMBL" id="LCWV01000013">
    <property type="protein sequence ID" value="PWI69173.1"/>
    <property type="molecule type" value="Genomic_DNA"/>
</dbReference>
<dbReference type="GO" id="GO:0016020">
    <property type="term" value="C:membrane"/>
    <property type="evidence" value="ECO:0007669"/>
    <property type="project" value="TreeGrafter"/>
</dbReference>
<dbReference type="Proteomes" id="UP001287286">
    <property type="component" value="Unassembled WGS sequence"/>
</dbReference>
<keyword evidence="10" id="KW-1185">Reference proteome</keyword>
<dbReference type="InterPro" id="IPR036400">
    <property type="entry name" value="Cyt_B5-like_heme/steroid_sf"/>
</dbReference>
<dbReference type="Proteomes" id="UP000245956">
    <property type="component" value="Unassembled WGS sequence"/>
</dbReference>
<dbReference type="InterPro" id="IPR018506">
    <property type="entry name" value="Cyt_B5_heme-BS"/>
</dbReference>
<dbReference type="AlphaFoldDB" id="A0A2U3E3T5"/>
<evidence type="ECO:0000256" key="2">
    <source>
        <dbReference type="ARBA" id="ARBA00022723"/>
    </source>
</evidence>
<dbReference type="GO" id="GO:0020037">
    <property type="term" value="F:heme binding"/>
    <property type="evidence" value="ECO:0007669"/>
    <property type="project" value="UniProtKB-UniRule"/>
</dbReference>
<evidence type="ECO:0000256" key="5">
    <source>
        <dbReference type="RuleBase" id="RU362121"/>
    </source>
</evidence>
<dbReference type="InterPro" id="IPR001199">
    <property type="entry name" value="Cyt_B5-like_heme/steroid-bd"/>
</dbReference>
<dbReference type="PROSITE" id="PS50255">
    <property type="entry name" value="CYTOCHROME_B5_2"/>
    <property type="match status" value="1"/>
</dbReference>
<evidence type="ECO:0000259" key="6">
    <source>
        <dbReference type="PROSITE" id="PS50255"/>
    </source>
</evidence>
<gene>
    <name evidence="8" type="ORF">PCL_01558</name>
    <name evidence="7" type="ORF">Purlil1_7822</name>
</gene>
<dbReference type="PROSITE" id="PS00191">
    <property type="entry name" value="CYTOCHROME_B5_1"/>
    <property type="match status" value="1"/>
</dbReference>
<organism evidence="8 9">
    <name type="scientific">Purpureocillium lilacinum</name>
    <name type="common">Paecilomyces lilacinus</name>
    <dbReference type="NCBI Taxonomy" id="33203"/>
    <lineage>
        <taxon>Eukaryota</taxon>
        <taxon>Fungi</taxon>
        <taxon>Dikarya</taxon>
        <taxon>Ascomycota</taxon>
        <taxon>Pezizomycotina</taxon>
        <taxon>Sordariomycetes</taxon>
        <taxon>Hypocreomycetidae</taxon>
        <taxon>Hypocreales</taxon>
        <taxon>Ophiocordycipitaceae</taxon>
        <taxon>Purpureocillium</taxon>
    </lineage>
</organism>
<evidence type="ECO:0000256" key="4">
    <source>
        <dbReference type="ARBA" id="ARBA00038168"/>
    </source>
</evidence>
<evidence type="ECO:0000313" key="9">
    <source>
        <dbReference type="Proteomes" id="UP000245956"/>
    </source>
</evidence>
<name>A0A2U3E3T5_PURLI</name>
<sequence length="77" mass="8475">MKLTLEDVASMSTQTSGYIVIDNKVYEITDYMLKHPGGDDILAEVLGTDATQAFHEVGHSEEALEHLKPMLVNVTPD</sequence>
<reference evidence="7 10" key="4">
    <citation type="journal article" date="2024" name="Microbiol. Resour. Announc.">
        <title>Genome annotations for the ascomycete fungi Trichoderma harzianum, Trichoderma aggressivum, and Purpureocillium lilacinum.</title>
        <authorList>
            <person name="Beijen E.P.W."/>
            <person name="Ohm R.A."/>
        </authorList>
    </citation>
    <scope>NUCLEOTIDE SEQUENCE [LARGE SCALE GENOMIC DNA]</scope>
    <source>
        <strain evidence="7 10">CBS 150709</strain>
    </source>
</reference>
<keyword evidence="2 5" id="KW-0479">Metal-binding</keyword>
<keyword evidence="3 5" id="KW-0408">Iron</keyword>
<proteinExistence type="inferred from homology"/>